<dbReference type="eggNOG" id="ENOG5030S36">
    <property type="taxonomic scope" value="Bacteria"/>
</dbReference>
<accession>E8M967</accession>
<dbReference type="GeneID" id="95570119"/>
<evidence type="ECO:0000313" key="1">
    <source>
        <dbReference type="EMBL" id="EGA69423.1"/>
    </source>
</evidence>
<dbReference type="AlphaFoldDB" id="E8M967"/>
<reference evidence="1 2" key="1">
    <citation type="journal article" date="2012" name="Int. J. Syst. Evol. Microbiol.">
        <title>Vibrio caribbeanicus sp. nov., isolated from the marine sponge Scleritoderma cyanea.</title>
        <authorList>
            <person name="Hoffmann M."/>
            <person name="Monday S.R."/>
            <person name="Allard M.W."/>
            <person name="Strain E.A."/>
            <person name="Whittaker P."/>
            <person name="Naum M."/>
            <person name="McCarthy P.J."/>
            <person name="Lopez J.V."/>
            <person name="Fischer M."/>
            <person name="Brown E.W."/>
        </authorList>
    </citation>
    <scope>NUCLEOTIDE SEQUENCE [LARGE SCALE GENOMIC DNA]</scope>
    <source>
        <strain evidence="2">DSMZ 21326</strain>
    </source>
</reference>
<proteinExistence type="predicted"/>
<organism evidence="1 2">
    <name type="scientific">Vibrio sinaloensis DSM 21326</name>
    <dbReference type="NCBI Taxonomy" id="945550"/>
    <lineage>
        <taxon>Bacteria</taxon>
        <taxon>Pseudomonadati</taxon>
        <taxon>Pseudomonadota</taxon>
        <taxon>Gammaproteobacteria</taxon>
        <taxon>Vibrionales</taxon>
        <taxon>Vibrionaceae</taxon>
        <taxon>Vibrio</taxon>
        <taxon>Vibrio oreintalis group</taxon>
    </lineage>
</organism>
<evidence type="ECO:0000313" key="2">
    <source>
        <dbReference type="Proteomes" id="UP000006228"/>
    </source>
</evidence>
<protein>
    <submittedName>
        <fullName evidence="1">Uncharacterized protein</fullName>
    </submittedName>
</protein>
<dbReference type="OrthoDB" id="5824383at2"/>
<comment type="caution">
    <text evidence="1">The sequence shown here is derived from an EMBL/GenBank/DDBJ whole genome shotgun (WGS) entry which is preliminary data.</text>
</comment>
<gene>
    <name evidence="1" type="ORF">VISI1226_09594</name>
</gene>
<name>E8M967_PHOS4</name>
<dbReference type="RefSeq" id="WP_008078434.1">
    <property type="nucleotide sequence ID" value="NZ_AEVT01000083.1"/>
</dbReference>
<dbReference type="Proteomes" id="UP000006228">
    <property type="component" value="Unassembled WGS sequence"/>
</dbReference>
<sequence length="178" mass="20344">MSNLDVTLRAIQADTLFSGPQHEELWQTFCQQNQGLFERVKQSKPDVEPISHLLGILTKAHIDAQTSLEQHLSSLQAMQQALEENLGEANAGRFNNHSLTTLVFITHLWLYLQGYLKMDFSLANDHAEQAASLISKVNKHDVHILRTEFMQSFYLGDHNSPIVEKTNPILRWFKSLFS</sequence>
<dbReference type="EMBL" id="AEVT01000083">
    <property type="protein sequence ID" value="EGA69423.1"/>
    <property type="molecule type" value="Genomic_DNA"/>
</dbReference>